<reference evidence="1" key="2">
    <citation type="submission" date="2025-08" db="UniProtKB">
        <authorList>
            <consortium name="Ensembl"/>
        </authorList>
    </citation>
    <scope>IDENTIFICATION</scope>
</reference>
<reference evidence="1" key="3">
    <citation type="submission" date="2025-09" db="UniProtKB">
        <authorList>
            <consortium name="Ensembl"/>
        </authorList>
    </citation>
    <scope>IDENTIFICATION</scope>
</reference>
<dbReference type="GeneTree" id="ENSGT00990000213125"/>
<dbReference type="Ensembl" id="ENSBGRT00000017260.1">
    <property type="protein sequence ID" value="ENSBGRP00000014987.1"/>
    <property type="gene ID" value="ENSBGRG00000009398.1"/>
</dbReference>
<evidence type="ECO:0000313" key="1">
    <source>
        <dbReference type="Ensembl" id="ENSBGRP00000014987.1"/>
    </source>
</evidence>
<keyword evidence="2" id="KW-1185">Reference proteome</keyword>
<organism evidence="1 2">
    <name type="scientific">Bos mutus grunniens</name>
    <name type="common">Wild yak</name>
    <name type="synonym">Bos grunniens</name>
    <dbReference type="NCBI Taxonomy" id="30521"/>
    <lineage>
        <taxon>Eukaryota</taxon>
        <taxon>Metazoa</taxon>
        <taxon>Chordata</taxon>
        <taxon>Craniata</taxon>
        <taxon>Vertebrata</taxon>
        <taxon>Euteleostomi</taxon>
        <taxon>Mammalia</taxon>
        <taxon>Eutheria</taxon>
        <taxon>Laurasiatheria</taxon>
        <taxon>Artiodactyla</taxon>
        <taxon>Ruminantia</taxon>
        <taxon>Pecora</taxon>
        <taxon>Bovidae</taxon>
        <taxon>Bovinae</taxon>
        <taxon>Bos</taxon>
    </lineage>
</organism>
<dbReference type="AlphaFoldDB" id="A0A8B9X7F2"/>
<sequence length="61" mass="6953">MGYMLQRLHLGYLGTATQCLTRDWDCFPHSVHMRTVCLLPSVTASPERFYRLSHQGSPNTA</sequence>
<reference evidence="1" key="1">
    <citation type="submission" date="2019-05" db="EMBL/GenBank/DDBJ databases">
        <authorList>
            <person name="Zhang S."/>
            <person name="Liu J."/>
        </authorList>
    </citation>
    <scope>NUCLEOTIDE SEQUENCE [LARGE SCALE GENOMIC DNA]</scope>
</reference>
<proteinExistence type="predicted"/>
<protein>
    <submittedName>
        <fullName evidence="1">Uncharacterized protein</fullName>
    </submittedName>
</protein>
<name>A0A8B9X7F2_BOSMU</name>
<evidence type="ECO:0000313" key="2">
    <source>
        <dbReference type="Proteomes" id="UP000694520"/>
    </source>
</evidence>
<dbReference type="Proteomes" id="UP000694520">
    <property type="component" value="Chromosome 11"/>
</dbReference>
<accession>A0A8B9X7F2</accession>